<dbReference type="PANTHER" id="PTHR43542:SF1">
    <property type="entry name" value="METHYLTRANSFERASE"/>
    <property type="match status" value="1"/>
</dbReference>
<dbReference type="GO" id="GO:0052913">
    <property type="term" value="F:16S rRNA (guanine(966)-N(2))-methyltransferase activity"/>
    <property type="evidence" value="ECO:0007669"/>
    <property type="project" value="UniProtKB-EC"/>
</dbReference>
<protein>
    <submittedName>
        <fullName evidence="3">16S rRNA (Guanine(966)-N(2))-methyltransferase RsmD</fullName>
        <ecNumber evidence="3">2.1.1.171</ecNumber>
    </submittedName>
</protein>
<evidence type="ECO:0000256" key="1">
    <source>
        <dbReference type="ARBA" id="ARBA00022603"/>
    </source>
</evidence>
<dbReference type="Gene3D" id="3.40.50.150">
    <property type="entry name" value="Vaccinia Virus protein VP39"/>
    <property type="match status" value="1"/>
</dbReference>
<dbReference type="NCBIfam" id="TIGR00095">
    <property type="entry name" value="16S rRNA (guanine(966)-N(2))-methyltransferase RsmD"/>
    <property type="match status" value="1"/>
</dbReference>
<name>A0ABY5L4C1_9CELL</name>
<proteinExistence type="predicted"/>
<dbReference type="SUPFAM" id="SSF53335">
    <property type="entry name" value="S-adenosyl-L-methionine-dependent methyltransferases"/>
    <property type="match status" value="1"/>
</dbReference>
<keyword evidence="1 3" id="KW-0489">Methyltransferase</keyword>
<dbReference type="PIRSF" id="PIRSF004553">
    <property type="entry name" value="CHP00095"/>
    <property type="match status" value="1"/>
</dbReference>
<keyword evidence="4" id="KW-1185">Reference proteome</keyword>
<organism evidence="3 4">
    <name type="scientific">Cellulomonas chengniuliangii</name>
    <dbReference type="NCBI Taxonomy" id="2968084"/>
    <lineage>
        <taxon>Bacteria</taxon>
        <taxon>Bacillati</taxon>
        <taxon>Actinomycetota</taxon>
        <taxon>Actinomycetes</taxon>
        <taxon>Micrococcales</taxon>
        <taxon>Cellulomonadaceae</taxon>
        <taxon>Cellulomonas</taxon>
    </lineage>
</organism>
<dbReference type="InterPro" id="IPR029063">
    <property type="entry name" value="SAM-dependent_MTases_sf"/>
</dbReference>
<dbReference type="Pfam" id="PF03602">
    <property type="entry name" value="Cons_hypoth95"/>
    <property type="match status" value="1"/>
</dbReference>
<gene>
    <name evidence="3" type="primary">rsmD</name>
    <name evidence="3" type="ORF">NP064_05525</name>
</gene>
<dbReference type="CDD" id="cd02440">
    <property type="entry name" value="AdoMet_MTases"/>
    <property type="match status" value="1"/>
</dbReference>
<evidence type="ECO:0000256" key="2">
    <source>
        <dbReference type="ARBA" id="ARBA00022679"/>
    </source>
</evidence>
<keyword evidence="2 3" id="KW-0808">Transferase</keyword>
<dbReference type="EMBL" id="CP101988">
    <property type="protein sequence ID" value="UUI76356.1"/>
    <property type="molecule type" value="Genomic_DNA"/>
</dbReference>
<evidence type="ECO:0000313" key="4">
    <source>
        <dbReference type="Proteomes" id="UP001316189"/>
    </source>
</evidence>
<accession>A0ABY5L4C1</accession>
<sequence>MTRIVAGTVGGRTLQVPAKGTRPTSDRVREALFARLEHLGAVDGARVLDLYAGSGALGIEAVSRGAAHATLVEAARAAVEVCRRNVAALGLAGEVAVVADRAERFTARGAAQPWDLVLLDPPYDVPEKDLAVVLAGLEGSLSPDAVVVVERSARSPEPTWPAGLERFDERAHGETRVWCAQPVTQPSGDALA</sequence>
<reference evidence="3 4" key="1">
    <citation type="submission" date="2022-07" db="EMBL/GenBank/DDBJ databases">
        <title>Novel species in genus cellulomonas.</title>
        <authorList>
            <person name="Ye L."/>
        </authorList>
    </citation>
    <scope>NUCLEOTIDE SEQUENCE [LARGE SCALE GENOMIC DNA]</scope>
    <source>
        <strain evidence="4">zg-Y338</strain>
    </source>
</reference>
<evidence type="ECO:0000313" key="3">
    <source>
        <dbReference type="EMBL" id="UUI76356.1"/>
    </source>
</evidence>
<dbReference type="Proteomes" id="UP001316189">
    <property type="component" value="Chromosome"/>
</dbReference>
<dbReference type="InterPro" id="IPR004398">
    <property type="entry name" value="RNA_MeTrfase_RsmD"/>
</dbReference>
<dbReference type="RefSeq" id="WP_227570597.1">
    <property type="nucleotide sequence ID" value="NZ_CP101988.1"/>
</dbReference>
<dbReference type="PANTHER" id="PTHR43542">
    <property type="entry name" value="METHYLTRANSFERASE"/>
    <property type="match status" value="1"/>
</dbReference>
<dbReference type="EC" id="2.1.1.171" evidence="3"/>